<dbReference type="EMBL" id="AUSU01000466">
    <property type="protein sequence ID" value="EPS73328.1"/>
    <property type="molecule type" value="Genomic_DNA"/>
</dbReference>
<feature type="compositionally biased region" description="Polar residues" evidence="1">
    <location>
        <begin position="1"/>
        <end position="17"/>
    </location>
</feature>
<reference evidence="2 3" key="1">
    <citation type="journal article" date="2013" name="BMC Genomics">
        <title>The miniature genome of a carnivorous plant Genlisea aurea contains a low number of genes and short non-coding sequences.</title>
        <authorList>
            <person name="Leushkin E.V."/>
            <person name="Sutormin R.A."/>
            <person name="Nabieva E.R."/>
            <person name="Penin A.A."/>
            <person name="Kondrashov A.S."/>
            <person name="Logacheva M.D."/>
        </authorList>
    </citation>
    <scope>NUCLEOTIDE SEQUENCE [LARGE SCALE GENOMIC DNA]</scope>
</reference>
<dbReference type="Proteomes" id="UP000015453">
    <property type="component" value="Unassembled WGS sequence"/>
</dbReference>
<keyword evidence="3" id="KW-1185">Reference proteome</keyword>
<dbReference type="AlphaFoldDB" id="S8EBR5"/>
<feature type="compositionally biased region" description="Low complexity" evidence="1">
    <location>
        <begin position="25"/>
        <end position="36"/>
    </location>
</feature>
<feature type="region of interest" description="Disordered" evidence="1">
    <location>
        <begin position="74"/>
        <end position="97"/>
    </location>
</feature>
<protein>
    <submittedName>
        <fullName evidence="2">Uncharacterized protein</fullName>
    </submittedName>
</protein>
<feature type="region of interest" description="Disordered" evidence="1">
    <location>
        <begin position="1"/>
        <end position="45"/>
    </location>
</feature>
<gene>
    <name evidence="2" type="ORF">M569_01430</name>
</gene>
<evidence type="ECO:0000256" key="1">
    <source>
        <dbReference type="SAM" id="MobiDB-lite"/>
    </source>
</evidence>
<evidence type="ECO:0000313" key="2">
    <source>
        <dbReference type="EMBL" id="EPS73328.1"/>
    </source>
</evidence>
<name>S8EBR5_9LAMI</name>
<comment type="caution">
    <text evidence="2">The sequence shown here is derived from an EMBL/GenBank/DDBJ whole genome shotgun (WGS) entry which is preliminary data.</text>
</comment>
<evidence type="ECO:0000313" key="3">
    <source>
        <dbReference type="Proteomes" id="UP000015453"/>
    </source>
</evidence>
<accession>S8EBR5</accession>
<organism evidence="2 3">
    <name type="scientific">Genlisea aurea</name>
    <dbReference type="NCBI Taxonomy" id="192259"/>
    <lineage>
        <taxon>Eukaryota</taxon>
        <taxon>Viridiplantae</taxon>
        <taxon>Streptophyta</taxon>
        <taxon>Embryophyta</taxon>
        <taxon>Tracheophyta</taxon>
        <taxon>Spermatophyta</taxon>
        <taxon>Magnoliopsida</taxon>
        <taxon>eudicotyledons</taxon>
        <taxon>Gunneridae</taxon>
        <taxon>Pentapetalae</taxon>
        <taxon>asterids</taxon>
        <taxon>lamiids</taxon>
        <taxon>Lamiales</taxon>
        <taxon>Lentibulariaceae</taxon>
        <taxon>Genlisea</taxon>
    </lineage>
</organism>
<proteinExistence type="predicted"/>
<dbReference type="OrthoDB" id="1894923at2759"/>
<sequence length="97" mass="10165">MASQAPLSQDAPQSQPQLIKEELSSHQQQQQQPQSQGILQEAGNQVRSVAQGAAEVGKSAVNMARGAAESVKNTLGINNNASEPEESTDASATNTKH</sequence>